<name>A0A6G1FST5_9PEZI</name>
<reference evidence="2 4" key="1">
    <citation type="submission" date="2020-01" db="EMBL/GenBank/DDBJ databases">
        <authorList>
            <consortium name="DOE Joint Genome Institute"/>
            <person name="Haridas S."/>
            <person name="Albert R."/>
            <person name="Binder M."/>
            <person name="Bloem J."/>
            <person name="Labutti K."/>
            <person name="Salamov A."/>
            <person name="Andreopoulos B."/>
            <person name="Baker S.E."/>
            <person name="Barry K."/>
            <person name="Bills G."/>
            <person name="Bluhm B.H."/>
            <person name="Cannon C."/>
            <person name="Castanera R."/>
            <person name="Culley D.E."/>
            <person name="Daum C."/>
            <person name="Ezra D."/>
            <person name="Gonzalez J.B."/>
            <person name="Henrissat B."/>
            <person name="Kuo A."/>
            <person name="Liang C."/>
            <person name="Lipzen A."/>
            <person name="Lutzoni F."/>
            <person name="Magnuson J."/>
            <person name="Mondo S."/>
            <person name="Nolan M."/>
            <person name="Ohm R."/>
            <person name="Pangilinan J."/>
            <person name="Park H.-J."/>
            <person name="Ramirez L."/>
            <person name="Alfaro M."/>
            <person name="Sun H."/>
            <person name="Tritt A."/>
            <person name="Yoshinaga Y."/>
            <person name="Zwiers L.-H."/>
            <person name="Turgeon B.G."/>
            <person name="Goodwin S.B."/>
            <person name="Spatafora J.W."/>
            <person name="Crous P.W."/>
            <person name="Grigoriev I.V."/>
        </authorList>
    </citation>
    <scope>NUCLEOTIDE SEQUENCE</scope>
    <source>
        <strain evidence="2 4">CBS 781.70</strain>
    </source>
</reference>
<evidence type="ECO:0000313" key="4">
    <source>
        <dbReference type="RefSeq" id="XP_033530465.1"/>
    </source>
</evidence>
<dbReference type="RefSeq" id="XP_033530465.1">
    <property type="nucleotide sequence ID" value="XM_033680264.1"/>
</dbReference>
<dbReference type="AlphaFoldDB" id="A0A6G1FST5"/>
<dbReference type="InterPro" id="IPR007250">
    <property type="entry name" value="HSP9_HSP12"/>
</dbReference>
<feature type="compositionally biased region" description="Polar residues" evidence="1">
    <location>
        <begin position="64"/>
        <end position="75"/>
    </location>
</feature>
<feature type="region of interest" description="Disordered" evidence="1">
    <location>
        <begin position="1"/>
        <end position="75"/>
    </location>
</feature>
<evidence type="ECO:0000313" key="3">
    <source>
        <dbReference type="Proteomes" id="UP000504638"/>
    </source>
</evidence>
<dbReference type="Proteomes" id="UP000504638">
    <property type="component" value="Unplaced"/>
</dbReference>
<gene>
    <name evidence="2 4" type="ORF">P152DRAFT_462067</name>
</gene>
<dbReference type="EMBL" id="ML975178">
    <property type="protein sequence ID" value="KAF1808834.1"/>
    <property type="molecule type" value="Genomic_DNA"/>
</dbReference>
<organism evidence="2">
    <name type="scientific">Eremomyces bilateralis CBS 781.70</name>
    <dbReference type="NCBI Taxonomy" id="1392243"/>
    <lineage>
        <taxon>Eukaryota</taxon>
        <taxon>Fungi</taxon>
        <taxon>Dikarya</taxon>
        <taxon>Ascomycota</taxon>
        <taxon>Pezizomycotina</taxon>
        <taxon>Dothideomycetes</taxon>
        <taxon>Dothideomycetes incertae sedis</taxon>
        <taxon>Eremomycetales</taxon>
        <taxon>Eremomycetaceae</taxon>
        <taxon>Eremomyces</taxon>
    </lineage>
</organism>
<protein>
    <recommendedName>
        <fullName evidence="5">Chaperone/heat shock protein Hsp12</fullName>
    </recommendedName>
</protein>
<reference evidence="4" key="2">
    <citation type="submission" date="2020-04" db="EMBL/GenBank/DDBJ databases">
        <authorList>
            <consortium name="NCBI Genome Project"/>
        </authorList>
    </citation>
    <scope>NUCLEOTIDE SEQUENCE</scope>
    <source>
        <strain evidence="4">CBS 781.70</strain>
    </source>
</reference>
<dbReference type="OrthoDB" id="2348401at2759"/>
<dbReference type="Gene3D" id="6.10.280.100">
    <property type="match status" value="1"/>
</dbReference>
<proteinExistence type="predicted"/>
<evidence type="ECO:0000313" key="2">
    <source>
        <dbReference type="EMBL" id="KAF1808834.1"/>
    </source>
</evidence>
<accession>A0A6G1FST5</accession>
<keyword evidence="3" id="KW-1185">Reference proteome</keyword>
<feature type="compositionally biased region" description="Basic and acidic residues" evidence="1">
    <location>
        <begin position="1"/>
        <end position="18"/>
    </location>
</feature>
<dbReference type="PIRSF" id="PIRSF002590">
    <property type="entry name" value="HSP9/HSP12_fun"/>
    <property type="match status" value="1"/>
</dbReference>
<evidence type="ECO:0008006" key="5">
    <source>
        <dbReference type="Google" id="ProtNLM"/>
    </source>
</evidence>
<dbReference type="GeneID" id="54420834"/>
<dbReference type="Pfam" id="PF04119">
    <property type="entry name" value="HSP9_HSP12"/>
    <property type="match status" value="1"/>
</dbReference>
<sequence>MSDALRKPLSDQAGEKITPDSQKSTLDKAKETVTGAGDRAAGTAQPEDQKSYTQQAGDAIRGGSDNTSREGQSISQTVTDTVNQGVESAKNALGINNPPKQ</sequence>
<reference evidence="4" key="3">
    <citation type="submission" date="2025-04" db="UniProtKB">
        <authorList>
            <consortium name="RefSeq"/>
        </authorList>
    </citation>
    <scope>IDENTIFICATION</scope>
    <source>
        <strain evidence="4">CBS 781.70</strain>
    </source>
</reference>
<evidence type="ECO:0000256" key="1">
    <source>
        <dbReference type="SAM" id="MobiDB-lite"/>
    </source>
</evidence>